<evidence type="ECO:0000313" key="3">
    <source>
        <dbReference type="Proteomes" id="UP001372834"/>
    </source>
</evidence>
<feature type="region of interest" description="Disordered" evidence="1">
    <location>
        <begin position="127"/>
        <end position="152"/>
    </location>
</feature>
<evidence type="ECO:0000313" key="2">
    <source>
        <dbReference type="EMBL" id="KAK6637049.1"/>
    </source>
</evidence>
<sequence>MYCYPYASFTYFGGFCAENAENDGETEEADDTINGDKKDSSNTEESEEESDSVSSKIKQISQQQTGGTVLAQSDISSSQLDFFKMLDEKIENGPDYEESDEEEQKTRMTSLVKAWKAACLARQQQQQQQQNISASEQEQWMSPGRSGKPYQEDYHNYPGKRVNVIATQRFPTGYTSCPPSNNMNLHLQNSYRVTSPYVDQPRMQPRIPVIGNYHPFQPPLESYNSIDPGQQFAPSDPLNAPHPNSSQILLRQSSLPSQVQVQHYPENQRLYSESIRQFSDFSRTYQDPRPYQITRPLPTINVLYEHRMFGSDVNNRPHPIYQDDARKPDEVQRVVGDVPRQYMDAAAAQRPDLTVRPPLGNVKDQRIYHERLFDKQRQYIDGPRPMEGPRAPVNFQQPPLFALPQRVCRESEGPESSFPGHQGRFPGSTEEASTYRPYNPSHFKGGRSLSVEVHYLAGPPPPREMIPLQGAPGPPQCSPRPQVPRGLQPNMHRLPNNSAIHFRKPQGAFT</sequence>
<evidence type="ECO:0000256" key="1">
    <source>
        <dbReference type="SAM" id="MobiDB-lite"/>
    </source>
</evidence>
<dbReference type="Proteomes" id="UP001372834">
    <property type="component" value="Unassembled WGS sequence"/>
</dbReference>
<feature type="region of interest" description="Disordered" evidence="1">
    <location>
        <begin position="410"/>
        <end position="436"/>
    </location>
</feature>
<comment type="caution">
    <text evidence="2">The sequence shown here is derived from an EMBL/GenBank/DDBJ whole genome shotgun (WGS) entry which is preliminary data.</text>
</comment>
<feature type="compositionally biased region" description="Acidic residues" evidence="1">
    <location>
        <begin position="42"/>
        <end position="51"/>
    </location>
</feature>
<dbReference type="AlphaFoldDB" id="A0AAN8P7N5"/>
<feature type="compositionally biased region" description="Low complexity" evidence="1">
    <location>
        <begin position="52"/>
        <end position="64"/>
    </location>
</feature>
<feature type="region of interest" description="Disordered" evidence="1">
    <location>
        <begin position="220"/>
        <end position="245"/>
    </location>
</feature>
<feature type="region of interest" description="Disordered" evidence="1">
    <location>
        <begin position="22"/>
        <end position="73"/>
    </location>
</feature>
<protein>
    <submittedName>
        <fullName evidence="2">Uncharacterized protein</fullName>
    </submittedName>
</protein>
<feature type="region of interest" description="Disordered" evidence="1">
    <location>
        <begin position="460"/>
        <end position="510"/>
    </location>
</feature>
<organism evidence="2 3">
    <name type="scientific">Polyplax serrata</name>
    <name type="common">Common mouse louse</name>
    <dbReference type="NCBI Taxonomy" id="468196"/>
    <lineage>
        <taxon>Eukaryota</taxon>
        <taxon>Metazoa</taxon>
        <taxon>Ecdysozoa</taxon>
        <taxon>Arthropoda</taxon>
        <taxon>Hexapoda</taxon>
        <taxon>Insecta</taxon>
        <taxon>Pterygota</taxon>
        <taxon>Neoptera</taxon>
        <taxon>Paraneoptera</taxon>
        <taxon>Psocodea</taxon>
        <taxon>Troctomorpha</taxon>
        <taxon>Phthiraptera</taxon>
        <taxon>Anoplura</taxon>
        <taxon>Polyplacidae</taxon>
        <taxon>Polyplax</taxon>
    </lineage>
</organism>
<feature type="compositionally biased region" description="Polar residues" evidence="1">
    <location>
        <begin position="131"/>
        <end position="140"/>
    </location>
</feature>
<dbReference type="EMBL" id="JAWJWE010000004">
    <property type="protein sequence ID" value="KAK6637049.1"/>
    <property type="molecule type" value="Genomic_DNA"/>
</dbReference>
<dbReference type="InterPro" id="IPR027967">
    <property type="entry name" value="DUF4612"/>
</dbReference>
<dbReference type="Pfam" id="PF15389">
    <property type="entry name" value="DUF4612"/>
    <property type="match status" value="1"/>
</dbReference>
<accession>A0AAN8P7N5</accession>
<reference evidence="2 3" key="1">
    <citation type="submission" date="2023-10" db="EMBL/GenBank/DDBJ databases">
        <title>Genomes of two closely related lineages of the louse Polyplax serrata with different host specificities.</title>
        <authorList>
            <person name="Martinu J."/>
            <person name="Tarabai H."/>
            <person name="Stefka J."/>
            <person name="Hypsa V."/>
        </authorList>
    </citation>
    <scope>NUCLEOTIDE SEQUENCE [LARGE SCALE GENOMIC DNA]</scope>
    <source>
        <strain evidence="2">HR10_N</strain>
    </source>
</reference>
<name>A0AAN8P7N5_POLSC</name>
<proteinExistence type="predicted"/>
<feature type="compositionally biased region" description="Pro residues" evidence="1">
    <location>
        <begin position="472"/>
        <end position="482"/>
    </location>
</feature>
<gene>
    <name evidence="2" type="ORF">RUM43_010723</name>
</gene>
<feature type="compositionally biased region" description="Acidic residues" evidence="1">
    <location>
        <begin position="22"/>
        <end position="33"/>
    </location>
</feature>